<comment type="caution">
    <text evidence="2">The sequence shown here is derived from an EMBL/GenBank/DDBJ whole genome shotgun (WGS) entry which is preliminary data.</text>
</comment>
<organism evidence="2 3">
    <name type="scientific">Polyplax serrata</name>
    <name type="common">Common mouse louse</name>
    <dbReference type="NCBI Taxonomy" id="468196"/>
    <lineage>
        <taxon>Eukaryota</taxon>
        <taxon>Metazoa</taxon>
        <taxon>Ecdysozoa</taxon>
        <taxon>Arthropoda</taxon>
        <taxon>Hexapoda</taxon>
        <taxon>Insecta</taxon>
        <taxon>Pterygota</taxon>
        <taxon>Neoptera</taxon>
        <taxon>Paraneoptera</taxon>
        <taxon>Psocodea</taxon>
        <taxon>Troctomorpha</taxon>
        <taxon>Phthiraptera</taxon>
        <taxon>Anoplura</taxon>
        <taxon>Polyplacidae</taxon>
        <taxon>Polyplax</taxon>
    </lineage>
</organism>
<dbReference type="Proteomes" id="UP001359485">
    <property type="component" value="Unassembled WGS sequence"/>
</dbReference>
<name>A0ABR1BF28_POLSC</name>
<reference evidence="2 3" key="1">
    <citation type="submission" date="2023-09" db="EMBL/GenBank/DDBJ databases">
        <title>Genomes of two closely related lineages of the louse Polyplax serrata with different host specificities.</title>
        <authorList>
            <person name="Martinu J."/>
            <person name="Tarabai H."/>
            <person name="Stefka J."/>
            <person name="Hypsa V."/>
        </authorList>
    </citation>
    <scope>NUCLEOTIDE SEQUENCE [LARGE SCALE GENOMIC DNA]</scope>
    <source>
        <strain evidence="2">98ZLc_SE</strain>
    </source>
</reference>
<accession>A0ABR1BF28</accession>
<keyword evidence="3" id="KW-1185">Reference proteome</keyword>
<evidence type="ECO:0000256" key="1">
    <source>
        <dbReference type="SAM" id="MobiDB-lite"/>
    </source>
</evidence>
<feature type="region of interest" description="Disordered" evidence="1">
    <location>
        <begin position="33"/>
        <end position="55"/>
    </location>
</feature>
<sequence length="134" mass="15022">MGNYRLNIMHCNFQHFYIITYLSGSNNRFYNSTKKEERKTTQKEVDGDDEEENERNGSLFRLVDSVLSVIAFDCGERTEQQAGDFAVKRQMAKSLVPLRSFAPDFCCALSCILGMVDVIAGTSSGSDAFPKKAV</sequence>
<evidence type="ECO:0000313" key="3">
    <source>
        <dbReference type="Proteomes" id="UP001359485"/>
    </source>
</evidence>
<proteinExistence type="predicted"/>
<dbReference type="EMBL" id="JAWJWF010000001">
    <property type="protein sequence ID" value="KAK6642043.1"/>
    <property type="molecule type" value="Genomic_DNA"/>
</dbReference>
<feature type="compositionally biased region" description="Basic and acidic residues" evidence="1">
    <location>
        <begin position="33"/>
        <end position="45"/>
    </location>
</feature>
<protein>
    <submittedName>
        <fullName evidence="2">Uncharacterized protein</fullName>
    </submittedName>
</protein>
<evidence type="ECO:0000313" key="2">
    <source>
        <dbReference type="EMBL" id="KAK6642043.1"/>
    </source>
</evidence>
<gene>
    <name evidence="2" type="ORF">RUM44_013766</name>
</gene>